<keyword evidence="3 6" id="KW-0808">Transferase</keyword>
<keyword evidence="7" id="KW-1185">Reference proteome</keyword>
<accession>A0ABW3MVC8</accession>
<dbReference type="PANTHER" id="PTHR12526">
    <property type="entry name" value="GLYCOSYLTRANSFERASE"/>
    <property type="match status" value="1"/>
</dbReference>
<feature type="domain" description="Glycosyl transferase family 1" evidence="4">
    <location>
        <begin position="214"/>
        <end position="358"/>
    </location>
</feature>
<dbReference type="InterPro" id="IPR001296">
    <property type="entry name" value="Glyco_trans_1"/>
</dbReference>
<dbReference type="GO" id="GO:0016757">
    <property type="term" value="F:glycosyltransferase activity"/>
    <property type="evidence" value="ECO:0007669"/>
    <property type="project" value="UniProtKB-KW"/>
</dbReference>
<dbReference type="EC" id="2.4.-.-" evidence="6"/>
<dbReference type="EMBL" id="JBHTKH010000005">
    <property type="protein sequence ID" value="MFD1054540.1"/>
    <property type="molecule type" value="Genomic_DNA"/>
</dbReference>
<dbReference type="PANTHER" id="PTHR12526:SF640">
    <property type="entry name" value="COLANIC ACID BIOSYNTHESIS GLYCOSYLTRANSFERASE WCAL-RELATED"/>
    <property type="match status" value="1"/>
</dbReference>
<dbReference type="Gene3D" id="3.40.50.2000">
    <property type="entry name" value="Glycogen Phosphorylase B"/>
    <property type="match status" value="2"/>
</dbReference>
<feature type="domain" description="Glycosyltransferase subfamily 4-like N-terminal" evidence="5">
    <location>
        <begin position="21"/>
        <end position="166"/>
    </location>
</feature>
<evidence type="ECO:0000259" key="5">
    <source>
        <dbReference type="Pfam" id="PF13579"/>
    </source>
</evidence>
<comment type="similarity">
    <text evidence="1">Belongs to the glycosyltransferase group 1 family. Glycosyltransferase 4 subfamily.</text>
</comment>
<dbReference type="InterPro" id="IPR028098">
    <property type="entry name" value="Glyco_trans_4-like_N"/>
</dbReference>
<evidence type="ECO:0000256" key="3">
    <source>
        <dbReference type="ARBA" id="ARBA00022679"/>
    </source>
</evidence>
<keyword evidence="2 6" id="KW-0328">Glycosyltransferase</keyword>
<dbReference type="Pfam" id="PF00534">
    <property type="entry name" value="Glycos_transf_1"/>
    <property type="match status" value="1"/>
</dbReference>
<name>A0ABW3MVC8_9MICO</name>
<organism evidence="6 7">
    <name type="scientific">Terrabacter terrigena</name>
    <dbReference type="NCBI Taxonomy" id="574718"/>
    <lineage>
        <taxon>Bacteria</taxon>
        <taxon>Bacillati</taxon>
        <taxon>Actinomycetota</taxon>
        <taxon>Actinomycetes</taxon>
        <taxon>Micrococcales</taxon>
        <taxon>Intrasporangiaceae</taxon>
        <taxon>Terrabacter</taxon>
    </lineage>
</organism>
<gene>
    <name evidence="6" type="ORF">ACFQ2V_09515</name>
</gene>
<evidence type="ECO:0000256" key="1">
    <source>
        <dbReference type="ARBA" id="ARBA00009481"/>
    </source>
</evidence>
<dbReference type="RefSeq" id="WP_386052442.1">
    <property type="nucleotide sequence ID" value="NZ_JBHTKH010000005.1"/>
</dbReference>
<dbReference type="SUPFAM" id="SSF53756">
    <property type="entry name" value="UDP-Glycosyltransferase/glycogen phosphorylase"/>
    <property type="match status" value="1"/>
</dbReference>
<protein>
    <submittedName>
        <fullName evidence="6">Glycosyltransferase family 4 protein</fullName>
        <ecNumber evidence="6">2.4.-.-</ecNumber>
    </submittedName>
</protein>
<reference evidence="7" key="1">
    <citation type="journal article" date="2019" name="Int. J. Syst. Evol. Microbiol.">
        <title>The Global Catalogue of Microorganisms (GCM) 10K type strain sequencing project: providing services to taxonomists for standard genome sequencing and annotation.</title>
        <authorList>
            <consortium name="The Broad Institute Genomics Platform"/>
            <consortium name="The Broad Institute Genome Sequencing Center for Infectious Disease"/>
            <person name="Wu L."/>
            <person name="Ma J."/>
        </authorList>
    </citation>
    <scope>NUCLEOTIDE SEQUENCE [LARGE SCALE GENOMIC DNA]</scope>
    <source>
        <strain evidence="7">CCUG 57508</strain>
    </source>
</reference>
<dbReference type="Pfam" id="PF13579">
    <property type="entry name" value="Glyco_trans_4_4"/>
    <property type="match status" value="1"/>
</dbReference>
<evidence type="ECO:0000259" key="4">
    <source>
        <dbReference type="Pfam" id="PF00534"/>
    </source>
</evidence>
<evidence type="ECO:0000313" key="6">
    <source>
        <dbReference type="EMBL" id="MFD1054540.1"/>
    </source>
</evidence>
<evidence type="ECO:0000313" key="7">
    <source>
        <dbReference type="Proteomes" id="UP001597046"/>
    </source>
</evidence>
<dbReference type="CDD" id="cd03801">
    <property type="entry name" value="GT4_PimA-like"/>
    <property type="match status" value="1"/>
</dbReference>
<sequence length="381" mass="41722">MFVTRVLQICGTAEGGSWFTSQVKELVKRGYVIEAVVPGEGPVAEAMRALDVPVHVIPFRGYRPRDFRRHVNAYRAMRALVRSGRFDVVHAHLLKSYFLARLITHRSKRMPGLVSQVPGNAHLEMPALRAVERLTVPLDGITAVSCSAFVNDFQDLGARVVEVVRYGLDTDAVDFNPDEQSCRAALGLAPGEIAIGMVAHMYPTRAKSFREVGVKGHETFIDAAAIAHRARGNLRFFVVGDEFVGTGSYKDALMRRAKNHEVKIEFLGHLSSMADFLPAMDILSNPSTSESASYTVIEAGLARRPVAATKVGGLTDSVIDGSTGLLVPVKDAHALAGAFIALADDPEMRERMGVQARRHVIKLFDISATTTDLERVYERLL</sequence>
<comment type="caution">
    <text evidence="6">The sequence shown here is derived from an EMBL/GenBank/DDBJ whole genome shotgun (WGS) entry which is preliminary data.</text>
</comment>
<evidence type="ECO:0000256" key="2">
    <source>
        <dbReference type="ARBA" id="ARBA00022676"/>
    </source>
</evidence>
<dbReference type="Proteomes" id="UP001597046">
    <property type="component" value="Unassembled WGS sequence"/>
</dbReference>
<proteinExistence type="inferred from homology"/>